<dbReference type="GO" id="GO:0015074">
    <property type="term" value="P:DNA integration"/>
    <property type="evidence" value="ECO:0007669"/>
    <property type="project" value="InterPro"/>
</dbReference>
<keyword evidence="3" id="KW-1185">Reference proteome</keyword>
<evidence type="ECO:0000313" key="2">
    <source>
        <dbReference type="EMBL" id="GKV34051.1"/>
    </source>
</evidence>
<dbReference type="InterPro" id="IPR001584">
    <property type="entry name" value="Integrase_cat-core"/>
</dbReference>
<dbReference type="PANTHER" id="PTHR48475:SF1">
    <property type="entry name" value="RNASE H TYPE-1 DOMAIN-CONTAINING PROTEIN"/>
    <property type="match status" value="1"/>
</dbReference>
<evidence type="ECO:0000259" key="1">
    <source>
        <dbReference type="PROSITE" id="PS50994"/>
    </source>
</evidence>
<dbReference type="Gene3D" id="3.30.420.10">
    <property type="entry name" value="Ribonuclease H-like superfamily/Ribonuclease H"/>
    <property type="match status" value="2"/>
</dbReference>
<gene>
    <name evidence="2" type="ORF">SLEP1_g42474</name>
</gene>
<dbReference type="Proteomes" id="UP001054252">
    <property type="component" value="Unassembled WGS sequence"/>
</dbReference>
<feature type="domain" description="Integrase catalytic" evidence="1">
    <location>
        <begin position="193"/>
        <end position="305"/>
    </location>
</feature>
<organism evidence="2 3">
    <name type="scientific">Rubroshorea leprosula</name>
    <dbReference type="NCBI Taxonomy" id="152421"/>
    <lineage>
        <taxon>Eukaryota</taxon>
        <taxon>Viridiplantae</taxon>
        <taxon>Streptophyta</taxon>
        <taxon>Embryophyta</taxon>
        <taxon>Tracheophyta</taxon>
        <taxon>Spermatophyta</taxon>
        <taxon>Magnoliopsida</taxon>
        <taxon>eudicotyledons</taxon>
        <taxon>Gunneridae</taxon>
        <taxon>Pentapetalae</taxon>
        <taxon>rosids</taxon>
        <taxon>malvids</taxon>
        <taxon>Malvales</taxon>
        <taxon>Dipterocarpaceae</taxon>
        <taxon>Rubroshorea</taxon>
    </lineage>
</organism>
<dbReference type="AlphaFoldDB" id="A0AAV5L9X6"/>
<dbReference type="PROSITE" id="PS50994">
    <property type="entry name" value="INTEGRASE"/>
    <property type="match status" value="1"/>
</dbReference>
<sequence length="329" mass="37432">MGAILVQHDDSGKKERVIYYVSKKFNDCKRQAITDHLAEHVVEDYEPIDWDFPNEDILAIEAKSDSNNWKLFFDGAINQLGCGLGAVLVSPKGDHFPIAIKLDFACTNNIVEYEACIAGIHVALDMNVQDLEIYEIQIHLFTKNQFMDALATLASMIQISNDDVIKPLKIKISQEPAHCMEIKVDDKPWFHDIKQFLQMGNTLYMLLRYGQPEAIITDNASNLNNDMMTTLGKQFKIKHLNSSPHRPKMNSAMEAANKNIKKILAKMTVTYKDWHEMLPYALHAYRTSIRTSTGATPYSLVYGMEVVPPIELEIPSMRILSESILRKKI</sequence>
<protein>
    <recommendedName>
        <fullName evidence="1">Integrase catalytic domain-containing protein</fullName>
    </recommendedName>
</protein>
<dbReference type="PANTHER" id="PTHR48475">
    <property type="entry name" value="RIBONUCLEASE H"/>
    <property type="match status" value="1"/>
</dbReference>
<name>A0AAV5L9X6_9ROSI</name>
<dbReference type="InterPro" id="IPR036397">
    <property type="entry name" value="RNaseH_sf"/>
</dbReference>
<proteinExistence type="predicted"/>
<dbReference type="SUPFAM" id="SSF53098">
    <property type="entry name" value="Ribonuclease H-like"/>
    <property type="match status" value="2"/>
</dbReference>
<accession>A0AAV5L9X6</accession>
<dbReference type="EMBL" id="BPVZ01000103">
    <property type="protein sequence ID" value="GKV34051.1"/>
    <property type="molecule type" value="Genomic_DNA"/>
</dbReference>
<dbReference type="GO" id="GO:0003676">
    <property type="term" value="F:nucleic acid binding"/>
    <property type="evidence" value="ECO:0007669"/>
    <property type="project" value="InterPro"/>
</dbReference>
<evidence type="ECO:0000313" key="3">
    <source>
        <dbReference type="Proteomes" id="UP001054252"/>
    </source>
</evidence>
<comment type="caution">
    <text evidence="2">The sequence shown here is derived from an EMBL/GenBank/DDBJ whole genome shotgun (WGS) entry which is preliminary data.</text>
</comment>
<dbReference type="InterPro" id="IPR012337">
    <property type="entry name" value="RNaseH-like_sf"/>
</dbReference>
<reference evidence="2 3" key="1">
    <citation type="journal article" date="2021" name="Commun. Biol.">
        <title>The genome of Shorea leprosula (Dipterocarpaceae) highlights the ecological relevance of drought in aseasonal tropical rainforests.</title>
        <authorList>
            <person name="Ng K.K.S."/>
            <person name="Kobayashi M.J."/>
            <person name="Fawcett J.A."/>
            <person name="Hatakeyama M."/>
            <person name="Paape T."/>
            <person name="Ng C.H."/>
            <person name="Ang C.C."/>
            <person name="Tnah L.H."/>
            <person name="Lee C.T."/>
            <person name="Nishiyama T."/>
            <person name="Sese J."/>
            <person name="O'Brien M.J."/>
            <person name="Copetti D."/>
            <person name="Mohd Noor M.I."/>
            <person name="Ong R.C."/>
            <person name="Putra M."/>
            <person name="Sireger I.Z."/>
            <person name="Indrioko S."/>
            <person name="Kosugi Y."/>
            <person name="Izuno A."/>
            <person name="Isagi Y."/>
            <person name="Lee S.L."/>
            <person name="Shimizu K.K."/>
        </authorList>
    </citation>
    <scope>NUCLEOTIDE SEQUENCE [LARGE SCALE GENOMIC DNA]</scope>
    <source>
        <strain evidence="2">214</strain>
    </source>
</reference>